<evidence type="ECO:0000256" key="5">
    <source>
        <dbReference type="ARBA" id="ARBA00023180"/>
    </source>
</evidence>
<gene>
    <name evidence="8" type="ORF">EYC80_006694</name>
</gene>
<comment type="subcellular location">
    <subcellularLocation>
        <location evidence="2">Secreted</location>
    </subcellularLocation>
</comment>
<organism evidence="8 9">
    <name type="scientific">Monilinia laxa</name>
    <name type="common">Brown rot fungus</name>
    <name type="synonym">Sclerotinia laxa</name>
    <dbReference type="NCBI Taxonomy" id="61186"/>
    <lineage>
        <taxon>Eukaryota</taxon>
        <taxon>Fungi</taxon>
        <taxon>Dikarya</taxon>
        <taxon>Ascomycota</taxon>
        <taxon>Pezizomycotina</taxon>
        <taxon>Leotiomycetes</taxon>
        <taxon>Helotiales</taxon>
        <taxon>Sclerotiniaceae</taxon>
        <taxon>Monilinia</taxon>
    </lineage>
</organism>
<dbReference type="InterPro" id="IPR049892">
    <property type="entry name" value="AA9"/>
</dbReference>
<feature type="signal peptide" evidence="6">
    <location>
        <begin position="1"/>
        <end position="20"/>
    </location>
</feature>
<reference evidence="8 9" key="1">
    <citation type="submission" date="2019-06" db="EMBL/GenBank/DDBJ databases">
        <title>Genome Sequence of the Brown Rot Fungal Pathogen Monilinia laxa.</title>
        <authorList>
            <person name="De Miccolis Angelini R.M."/>
            <person name="Landi L."/>
            <person name="Abate D."/>
            <person name="Pollastro S."/>
            <person name="Romanazzi G."/>
            <person name="Faretra F."/>
        </authorList>
    </citation>
    <scope>NUCLEOTIDE SEQUENCE [LARGE SCALE GENOMIC DNA]</scope>
    <source>
        <strain evidence="8 9">Mlax316</strain>
    </source>
</reference>
<dbReference type="Gene3D" id="2.70.50.70">
    <property type="match status" value="1"/>
</dbReference>
<keyword evidence="5" id="KW-0325">Glycoprotein</keyword>
<evidence type="ECO:0000256" key="1">
    <source>
        <dbReference type="ARBA" id="ARBA00001973"/>
    </source>
</evidence>
<feature type="domain" description="Auxiliary Activity family 9 catalytic" evidence="7">
    <location>
        <begin position="21"/>
        <end position="239"/>
    </location>
</feature>
<dbReference type="AlphaFoldDB" id="A0A5N6JZC1"/>
<dbReference type="CDD" id="cd21175">
    <property type="entry name" value="LPMO_AA9"/>
    <property type="match status" value="1"/>
</dbReference>
<evidence type="ECO:0000256" key="4">
    <source>
        <dbReference type="ARBA" id="ARBA00023157"/>
    </source>
</evidence>
<keyword evidence="6" id="KW-0732">Signal</keyword>
<accession>A0A5N6JZC1</accession>
<evidence type="ECO:0000256" key="6">
    <source>
        <dbReference type="SAM" id="SignalP"/>
    </source>
</evidence>
<evidence type="ECO:0000313" key="8">
    <source>
        <dbReference type="EMBL" id="KAB8294732.1"/>
    </source>
</evidence>
<proteinExistence type="predicted"/>
<evidence type="ECO:0000259" key="7">
    <source>
        <dbReference type="Pfam" id="PF03443"/>
    </source>
</evidence>
<dbReference type="PANTHER" id="PTHR33353:SF34">
    <property type="entry name" value="ENDO-BETA-1,4-GLUCANASE D"/>
    <property type="match status" value="1"/>
</dbReference>
<sequence>MSFSKIAVVAGAMFISGVSAHGRVQGITADGVWYEGYNPSFQYAQVAPVVAGWSDPEDLSNGFIAPDAYGTSDIICHLGATNAKGYVNVTAGSVVNLQWTTWPESHHGPVLDYLAACTGNDCTTVDKTSLEFFKIDGVGLIDDTTVPGTWASDQLIANNNSWSVTIPESLAPGGYVLRHEIIALHSAEQADGAQNYPQCVNLWVSGTGSATPSSSDTTLGTALYKESGAGIEVNIYASLASYDVPGPTQWASATASVVQSGGAVATGVAAVSSAASSASSAVTSSVESSSAAVVASSSAQTTPEVIASTSASSAAGVATSSAVAASSVVPVAASSSIKTSCTKKSSSSTTAVAAVVTSAPAGNVVTDIITDYVTITDIVTVTITAGVA</sequence>
<dbReference type="Proteomes" id="UP000326757">
    <property type="component" value="Unassembled WGS sequence"/>
</dbReference>
<comment type="caution">
    <text evidence="8">The sequence shown here is derived from an EMBL/GenBank/DDBJ whole genome shotgun (WGS) entry which is preliminary data.</text>
</comment>
<dbReference type="OrthoDB" id="4849160at2759"/>
<keyword evidence="4" id="KW-1015">Disulfide bond</keyword>
<feature type="chain" id="PRO_5025038086" description="Auxiliary Activity family 9 catalytic domain-containing protein" evidence="6">
    <location>
        <begin position="21"/>
        <end position="388"/>
    </location>
</feature>
<keyword evidence="3" id="KW-0964">Secreted</keyword>
<dbReference type="PANTHER" id="PTHR33353">
    <property type="entry name" value="PUTATIVE (AFU_ORTHOLOGUE AFUA_1G12560)-RELATED"/>
    <property type="match status" value="1"/>
</dbReference>
<comment type="cofactor">
    <cofactor evidence="1">
        <name>Cu(2+)</name>
        <dbReference type="ChEBI" id="CHEBI:29036"/>
    </cofactor>
</comment>
<dbReference type="GO" id="GO:0005576">
    <property type="term" value="C:extracellular region"/>
    <property type="evidence" value="ECO:0007669"/>
    <property type="project" value="UniProtKB-SubCell"/>
</dbReference>
<dbReference type="EMBL" id="VIGI01000010">
    <property type="protein sequence ID" value="KAB8294732.1"/>
    <property type="molecule type" value="Genomic_DNA"/>
</dbReference>
<dbReference type="Pfam" id="PF03443">
    <property type="entry name" value="AA9"/>
    <property type="match status" value="1"/>
</dbReference>
<evidence type="ECO:0000313" key="9">
    <source>
        <dbReference type="Proteomes" id="UP000326757"/>
    </source>
</evidence>
<name>A0A5N6JZC1_MONLA</name>
<protein>
    <recommendedName>
        <fullName evidence="7">Auxiliary Activity family 9 catalytic domain-containing protein</fullName>
    </recommendedName>
</protein>
<keyword evidence="9" id="KW-1185">Reference proteome</keyword>
<evidence type="ECO:0000256" key="2">
    <source>
        <dbReference type="ARBA" id="ARBA00004613"/>
    </source>
</evidence>
<evidence type="ECO:0000256" key="3">
    <source>
        <dbReference type="ARBA" id="ARBA00022525"/>
    </source>
</evidence>
<dbReference type="InterPro" id="IPR005103">
    <property type="entry name" value="AA9_LPMO"/>
</dbReference>